<keyword evidence="2" id="KW-1185">Reference proteome</keyword>
<sequence length="74" mass="8555">MKLLYKGENGRDEISHLIESMGIDKTICLHEDRVLYARNHPRNPFFIGAIQDSKKKLVTLKMIKDEQTNNTPPC</sequence>
<dbReference type="Proteomes" id="UP001597511">
    <property type="component" value="Unassembled WGS sequence"/>
</dbReference>
<gene>
    <name evidence="1" type="ORF">ACFS6H_20060</name>
</gene>
<evidence type="ECO:0000313" key="1">
    <source>
        <dbReference type="EMBL" id="MFD2922026.1"/>
    </source>
</evidence>
<evidence type="ECO:0000313" key="2">
    <source>
        <dbReference type="Proteomes" id="UP001597511"/>
    </source>
</evidence>
<name>A0ABW6AD82_9BACT</name>
<protein>
    <submittedName>
        <fullName evidence="1">Uncharacterized protein</fullName>
    </submittedName>
</protein>
<comment type="caution">
    <text evidence="1">The sequence shown here is derived from an EMBL/GenBank/DDBJ whole genome shotgun (WGS) entry which is preliminary data.</text>
</comment>
<proteinExistence type="predicted"/>
<organism evidence="1 2">
    <name type="scientific">Terrimonas rubra</name>
    <dbReference type="NCBI Taxonomy" id="1035890"/>
    <lineage>
        <taxon>Bacteria</taxon>
        <taxon>Pseudomonadati</taxon>
        <taxon>Bacteroidota</taxon>
        <taxon>Chitinophagia</taxon>
        <taxon>Chitinophagales</taxon>
        <taxon>Chitinophagaceae</taxon>
        <taxon>Terrimonas</taxon>
    </lineage>
</organism>
<reference evidence="2" key="1">
    <citation type="journal article" date="2019" name="Int. J. Syst. Evol. Microbiol.">
        <title>The Global Catalogue of Microorganisms (GCM) 10K type strain sequencing project: providing services to taxonomists for standard genome sequencing and annotation.</title>
        <authorList>
            <consortium name="The Broad Institute Genomics Platform"/>
            <consortium name="The Broad Institute Genome Sequencing Center for Infectious Disease"/>
            <person name="Wu L."/>
            <person name="Ma J."/>
        </authorList>
    </citation>
    <scope>NUCLEOTIDE SEQUENCE [LARGE SCALE GENOMIC DNA]</scope>
    <source>
        <strain evidence="2">KCTC 23299</strain>
    </source>
</reference>
<accession>A0ABW6AD82</accession>
<dbReference type="RefSeq" id="WP_386103332.1">
    <property type="nucleotide sequence ID" value="NZ_JBHUOZ010000003.1"/>
</dbReference>
<dbReference type="EMBL" id="JBHUOZ010000003">
    <property type="protein sequence ID" value="MFD2922026.1"/>
    <property type="molecule type" value="Genomic_DNA"/>
</dbReference>